<proteinExistence type="predicted"/>
<evidence type="ECO:0000313" key="2">
    <source>
        <dbReference type="Proteomes" id="UP001060275"/>
    </source>
</evidence>
<dbReference type="AlphaFoldDB" id="A0A9Q4FQL2"/>
<evidence type="ECO:0000313" key="1">
    <source>
        <dbReference type="EMBL" id="MCP8886266.1"/>
    </source>
</evidence>
<keyword evidence="2" id="KW-1185">Reference proteome</keyword>
<reference evidence="1" key="1">
    <citation type="submission" date="2022-06" db="EMBL/GenBank/DDBJ databases">
        <title>Devosia sp. XJ19-45 genome assembly.</title>
        <authorList>
            <person name="Li B."/>
            <person name="Cai M."/>
            <person name="Nie G."/>
            <person name="Li W."/>
        </authorList>
    </citation>
    <scope>NUCLEOTIDE SEQUENCE</scope>
    <source>
        <strain evidence="1">XJ19-45</strain>
    </source>
</reference>
<comment type="caution">
    <text evidence="1">The sequence shown here is derived from an EMBL/GenBank/DDBJ whole genome shotgun (WGS) entry which is preliminary data.</text>
</comment>
<accession>A0A9Q4FQL2</accession>
<dbReference type="EMBL" id="JAMWDU010000002">
    <property type="protein sequence ID" value="MCP8886266.1"/>
    <property type="molecule type" value="Genomic_DNA"/>
</dbReference>
<name>A0A9Q4FQL2_9HYPH</name>
<gene>
    <name evidence="1" type="ORF">NF348_04045</name>
</gene>
<protein>
    <submittedName>
        <fullName evidence="1">Uncharacterized protein</fullName>
    </submittedName>
</protein>
<sequence>MVNFSFCRENILAKYAPLLDAPIQEDDPRYGDYMIVMGTEFRAEAYASQEARDARLGPASEHIEYVAVSAEEVAAVEYPLCRMAIGPALNDAGFARVASAVLGAVIDFDGAEDASSLHMDVVIARTAYLVRSDGLSGLPTVCWRPLFKPFDPQDDQKLERETASWLRGFVAGHFAPMAR</sequence>
<organism evidence="1 2">
    <name type="scientific">Devosia ureilytica</name>
    <dbReference type="NCBI Taxonomy" id="2952754"/>
    <lineage>
        <taxon>Bacteria</taxon>
        <taxon>Pseudomonadati</taxon>
        <taxon>Pseudomonadota</taxon>
        <taxon>Alphaproteobacteria</taxon>
        <taxon>Hyphomicrobiales</taxon>
        <taxon>Devosiaceae</taxon>
        <taxon>Devosia</taxon>
    </lineage>
</organism>
<dbReference type="Proteomes" id="UP001060275">
    <property type="component" value="Unassembled WGS sequence"/>
</dbReference>
<dbReference type="RefSeq" id="WP_254674034.1">
    <property type="nucleotide sequence ID" value="NZ_JAMWDU010000002.1"/>
</dbReference>